<evidence type="ECO:0000313" key="2">
    <source>
        <dbReference type="EMBL" id="MDP9792434.1"/>
    </source>
</evidence>
<protein>
    <recommendedName>
        <fullName evidence="1">Wadjet protein JetD C-terminal domain-containing protein</fullName>
    </recommendedName>
</protein>
<accession>A0ABT9MLY3</accession>
<dbReference type="InterPro" id="IPR024534">
    <property type="entry name" value="JetD_C"/>
</dbReference>
<evidence type="ECO:0000313" key="3">
    <source>
        <dbReference type="Proteomes" id="UP001240984"/>
    </source>
</evidence>
<proteinExistence type="predicted"/>
<evidence type="ECO:0000259" key="1">
    <source>
        <dbReference type="Pfam" id="PF09983"/>
    </source>
</evidence>
<gene>
    <name evidence="2" type="ORF">J2S43_000946</name>
</gene>
<sequence>MTPAATLAASLQARLLAHATDTGRTRASLTTLLTMQATIEAHAATRPGARQRLSSAVDELVHQGTVETPRSRHLWNDSALPYLPRWVVIVADIPGKVPPIDMGTTTWVPTISRWVGTWLRTCKPPTALRAVLQEINSWLLEHLGEQLATLAREERSLSIFNDEKTLARIEPSSIFAPGRLQPQDLAYERPISPLRAARLAASGDLLIVENQATFDSAWRALRQAPGPLAAIAFGNGWEAAQAEPVIALADHLQLRAAPERIIYAGDLDIDGLDIPQTLAANLYALGFPEPQPLHTAYHAMLDPSRDRTGRPNAPAPEELALQAVTWLQDNQRDRAHHLLVSGQRVAQEVLDRTWWMTAEL</sequence>
<keyword evidence="3" id="KW-1185">Reference proteome</keyword>
<dbReference type="EMBL" id="JAUSRA010000001">
    <property type="protein sequence ID" value="MDP9792434.1"/>
    <property type="molecule type" value="Genomic_DNA"/>
</dbReference>
<organism evidence="2 3">
    <name type="scientific">Catenuloplanes nepalensis</name>
    <dbReference type="NCBI Taxonomy" id="587533"/>
    <lineage>
        <taxon>Bacteria</taxon>
        <taxon>Bacillati</taxon>
        <taxon>Actinomycetota</taxon>
        <taxon>Actinomycetes</taxon>
        <taxon>Micromonosporales</taxon>
        <taxon>Micromonosporaceae</taxon>
        <taxon>Catenuloplanes</taxon>
    </lineage>
</organism>
<dbReference type="RefSeq" id="WP_306827324.1">
    <property type="nucleotide sequence ID" value="NZ_JAUSRA010000001.1"/>
</dbReference>
<comment type="caution">
    <text evidence="2">The sequence shown here is derived from an EMBL/GenBank/DDBJ whole genome shotgun (WGS) entry which is preliminary data.</text>
</comment>
<reference evidence="2 3" key="1">
    <citation type="submission" date="2023-07" db="EMBL/GenBank/DDBJ databases">
        <title>Sequencing the genomes of 1000 actinobacteria strains.</title>
        <authorList>
            <person name="Klenk H.-P."/>
        </authorList>
    </citation>
    <scope>NUCLEOTIDE SEQUENCE [LARGE SCALE GENOMIC DNA]</scope>
    <source>
        <strain evidence="2 3">DSM 44710</strain>
    </source>
</reference>
<dbReference type="Pfam" id="PF09983">
    <property type="entry name" value="JetD_C"/>
    <property type="match status" value="1"/>
</dbReference>
<feature type="domain" description="Wadjet protein JetD C-terminal" evidence="1">
    <location>
        <begin position="194"/>
        <end position="312"/>
    </location>
</feature>
<name>A0ABT9MLY3_9ACTN</name>
<dbReference type="Proteomes" id="UP001240984">
    <property type="component" value="Unassembled WGS sequence"/>
</dbReference>